<keyword evidence="7" id="KW-0812">Transmembrane</keyword>
<feature type="chain" id="PRO_5041898162" evidence="8">
    <location>
        <begin position="16"/>
        <end position="1359"/>
    </location>
</feature>
<evidence type="ECO:0000313" key="12">
    <source>
        <dbReference type="EMBL" id="KAJ3261418.1"/>
    </source>
</evidence>
<feature type="domain" description="DOMON" evidence="10">
    <location>
        <begin position="554"/>
        <end position="676"/>
    </location>
</feature>
<evidence type="ECO:0000256" key="3">
    <source>
        <dbReference type="ARBA" id="ARBA00022525"/>
    </source>
</evidence>
<organism evidence="12 13">
    <name type="scientific">Boothiomyces macroporosus</name>
    <dbReference type="NCBI Taxonomy" id="261099"/>
    <lineage>
        <taxon>Eukaryota</taxon>
        <taxon>Fungi</taxon>
        <taxon>Fungi incertae sedis</taxon>
        <taxon>Chytridiomycota</taxon>
        <taxon>Chytridiomycota incertae sedis</taxon>
        <taxon>Chytridiomycetes</taxon>
        <taxon>Rhizophydiales</taxon>
        <taxon>Terramycetaceae</taxon>
        <taxon>Boothiomyces</taxon>
    </lineage>
</organism>
<evidence type="ECO:0000259" key="11">
    <source>
        <dbReference type="PROSITE" id="PS51384"/>
    </source>
</evidence>
<dbReference type="Pfam" id="PF03098">
    <property type="entry name" value="An_peroxidase"/>
    <property type="match status" value="1"/>
</dbReference>
<evidence type="ECO:0000256" key="4">
    <source>
        <dbReference type="ARBA" id="ARBA00023002"/>
    </source>
</evidence>
<comment type="subcellular location">
    <subcellularLocation>
        <location evidence="2">Secreted</location>
    </subcellularLocation>
</comment>
<dbReference type="SUPFAM" id="SSF48113">
    <property type="entry name" value="Heme-dependent peroxidases"/>
    <property type="match status" value="1"/>
</dbReference>
<dbReference type="InterPro" id="IPR039261">
    <property type="entry name" value="FNR_nucleotide-bd"/>
</dbReference>
<dbReference type="PROSITE" id="PS51384">
    <property type="entry name" value="FAD_FR"/>
    <property type="match status" value="1"/>
</dbReference>
<evidence type="ECO:0000313" key="13">
    <source>
        <dbReference type="Proteomes" id="UP001210925"/>
    </source>
</evidence>
<dbReference type="Gene3D" id="2.40.30.10">
    <property type="entry name" value="Translation factors"/>
    <property type="match status" value="1"/>
</dbReference>
<evidence type="ECO:0000256" key="5">
    <source>
        <dbReference type="ARBA" id="ARBA00023180"/>
    </source>
</evidence>
<keyword evidence="7" id="KW-1133">Transmembrane helix</keyword>
<dbReference type="Pfam" id="PF00173">
    <property type="entry name" value="Cyt-b5"/>
    <property type="match status" value="1"/>
</dbReference>
<comment type="cofactor">
    <cofactor evidence="1">
        <name>FAD</name>
        <dbReference type="ChEBI" id="CHEBI:57692"/>
    </cofactor>
</comment>
<dbReference type="GO" id="GO:0004601">
    <property type="term" value="F:peroxidase activity"/>
    <property type="evidence" value="ECO:0007669"/>
    <property type="project" value="InterPro"/>
</dbReference>
<dbReference type="PROSITE" id="PS50255">
    <property type="entry name" value="CYTOCHROME_B5_2"/>
    <property type="match status" value="1"/>
</dbReference>
<dbReference type="Proteomes" id="UP001210925">
    <property type="component" value="Unassembled WGS sequence"/>
</dbReference>
<dbReference type="SMART" id="SM00664">
    <property type="entry name" value="DoH"/>
    <property type="match status" value="1"/>
</dbReference>
<dbReference type="SUPFAM" id="SSF63380">
    <property type="entry name" value="Riboflavin synthase domain-like"/>
    <property type="match status" value="1"/>
</dbReference>
<dbReference type="GO" id="GO:0006979">
    <property type="term" value="P:response to oxidative stress"/>
    <property type="evidence" value="ECO:0007669"/>
    <property type="project" value="InterPro"/>
</dbReference>
<keyword evidence="6" id="KW-0349">Heme</keyword>
<feature type="transmembrane region" description="Helical" evidence="7">
    <location>
        <begin position="786"/>
        <end position="805"/>
    </location>
</feature>
<reference evidence="12" key="1">
    <citation type="submission" date="2020-05" db="EMBL/GenBank/DDBJ databases">
        <title>Phylogenomic resolution of chytrid fungi.</title>
        <authorList>
            <person name="Stajich J.E."/>
            <person name="Amses K."/>
            <person name="Simmons R."/>
            <person name="Seto K."/>
            <person name="Myers J."/>
            <person name="Bonds A."/>
            <person name="Quandt C.A."/>
            <person name="Barry K."/>
            <person name="Liu P."/>
            <person name="Grigoriev I."/>
            <person name="Longcore J.E."/>
            <person name="James T.Y."/>
        </authorList>
    </citation>
    <scope>NUCLEOTIDE SEQUENCE</scope>
    <source>
        <strain evidence="12">PLAUS21</strain>
    </source>
</reference>
<evidence type="ECO:0000256" key="8">
    <source>
        <dbReference type="SAM" id="SignalP"/>
    </source>
</evidence>
<dbReference type="InterPro" id="IPR008333">
    <property type="entry name" value="Cbr1-like_FAD-bd_dom"/>
</dbReference>
<dbReference type="InterPro" id="IPR037120">
    <property type="entry name" value="Haem_peroxidase_sf_animal"/>
</dbReference>
<keyword evidence="6" id="KW-0479">Metal-binding</keyword>
<dbReference type="Gene3D" id="3.40.50.80">
    <property type="entry name" value="Nucleotide-binding domain of ferredoxin-NADP reductase (FNR) module"/>
    <property type="match status" value="1"/>
</dbReference>
<keyword evidence="7" id="KW-0472">Membrane</keyword>
<dbReference type="CDD" id="cd08760">
    <property type="entry name" value="Cyt_b561_FRRS1_like"/>
    <property type="match status" value="1"/>
</dbReference>
<proteinExistence type="predicted"/>
<dbReference type="Pfam" id="PF03351">
    <property type="entry name" value="DOMON"/>
    <property type="match status" value="1"/>
</dbReference>
<keyword evidence="5" id="KW-0325">Glycoprotein</keyword>
<evidence type="ECO:0000259" key="9">
    <source>
        <dbReference type="PROSITE" id="PS50255"/>
    </source>
</evidence>
<dbReference type="PANTHER" id="PTHR11475">
    <property type="entry name" value="OXIDASE/PEROXIDASE"/>
    <property type="match status" value="1"/>
</dbReference>
<evidence type="ECO:0000259" key="10">
    <source>
        <dbReference type="PROSITE" id="PS50836"/>
    </source>
</evidence>
<dbReference type="InterPro" id="IPR017938">
    <property type="entry name" value="Riboflavin_synthase-like_b-brl"/>
</dbReference>
<dbReference type="GO" id="GO:0046872">
    <property type="term" value="F:metal ion binding"/>
    <property type="evidence" value="ECO:0007669"/>
    <property type="project" value="UniProtKB-KW"/>
</dbReference>
<keyword evidence="4" id="KW-0560">Oxidoreductase</keyword>
<dbReference type="InterPro" id="IPR005018">
    <property type="entry name" value="DOMON_domain"/>
</dbReference>
<evidence type="ECO:0000256" key="7">
    <source>
        <dbReference type="SAM" id="Phobius"/>
    </source>
</evidence>
<dbReference type="InterPro" id="IPR019791">
    <property type="entry name" value="Haem_peroxidase_animal"/>
</dbReference>
<keyword evidence="6" id="KW-0408">Iron</keyword>
<keyword evidence="3" id="KW-0964">Secreted</keyword>
<evidence type="ECO:0000256" key="1">
    <source>
        <dbReference type="ARBA" id="ARBA00001974"/>
    </source>
</evidence>
<feature type="transmembrane region" description="Helical" evidence="7">
    <location>
        <begin position="825"/>
        <end position="847"/>
    </location>
</feature>
<dbReference type="InterPro" id="IPR036400">
    <property type="entry name" value="Cyt_B5-like_heme/steroid_sf"/>
</dbReference>
<dbReference type="CDD" id="cd06183">
    <property type="entry name" value="cyt_b5_reduct_like"/>
    <property type="match status" value="1"/>
</dbReference>
<dbReference type="PANTHER" id="PTHR11475:SF4">
    <property type="entry name" value="CHORION PEROXIDASE"/>
    <property type="match status" value="1"/>
</dbReference>
<dbReference type="PROSITE" id="PS50836">
    <property type="entry name" value="DOMON"/>
    <property type="match status" value="1"/>
</dbReference>
<dbReference type="GO" id="GO:0005576">
    <property type="term" value="C:extracellular region"/>
    <property type="evidence" value="ECO:0007669"/>
    <property type="project" value="UniProtKB-SubCell"/>
</dbReference>
<protein>
    <submittedName>
        <fullName evidence="12">Uncharacterized protein</fullName>
    </submittedName>
</protein>
<feature type="signal peptide" evidence="8">
    <location>
        <begin position="1"/>
        <end position="15"/>
    </location>
</feature>
<keyword evidence="8" id="KW-0732">Signal</keyword>
<dbReference type="InterPro" id="IPR001199">
    <property type="entry name" value="Cyt_B5-like_heme/steroid-bd"/>
</dbReference>
<feature type="transmembrane region" description="Helical" evidence="7">
    <location>
        <begin position="723"/>
        <end position="748"/>
    </location>
</feature>
<dbReference type="Gene3D" id="1.20.120.1770">
    <property type="match status" value="1"/>
</dbReference>
<keyword evidence="13" id="KW-1185">Reference proteome</keyword>
<feature type="binding site" description="axial binding residue" evidence="6">
    <location>
        <position position="321"/>
    </location>
    <ligand>
        <name>heme b</name>
        <dbReference type="ChEBI" id="CHEBI:60344"/>
    </ligand>
    <ligandPart>
        <name>Fe</name>
        <dbReference type="ChEBI" id="CHEBI:18248"/>
    </ligandPart>
</feature>
<dbReference type="PRINTS" id="PR00457">
    <property type="entry name" value="ANPEROXIDASE"/>
</dbReference>
<dbReference type="EMBL" id="JADGKB010000006">
    <property type="protein sequence ID" value="KAJ3261418.1"/>
    <property type="molecule type" value="Genomic_DNA"/>
</dbReference>
<evidence type="ECO:0000256" key="2">
    <source>
        <dbReference type="ARBA" id="ARBA00004613"/>
    </source>
</evidence>
<dbReference type="SUPFAM" id="SSF52343">
    <property type="entry name" value="Ferredoxin reductase-like, C-terminal NADP-linked domain"/>
    <property type="match status" value="1"/>
</dbReference>
<feature type="domain" description="FAD-binding FR-type" evidence="11">
    <location>
        <begin position="1099"/>
        <end position="1224"/>
    </location>
</feature>
<dbReference type="GO" id="GO:0020037">
    <property type="term" value="F:heme binding"/>
    <property type="evidence" value="ECO:0007669"/>
    <property type="project" value="InterPro"/>
</dbReference>
<dbReference type="SMART" id="SM01117">
    <property type="entry name" value="Cyt-b5"/>
    <property type="match status" value="1"/>
</dbReference>
<dbReference type="InterPro" id="IPR010255">
    <property type="entry name" value="Haem_peroxidase_sf"/>
</dbReference>
<feature type="transmembrane region" description="Helical" evidence="7">
    <location>
        <begin position="859"/>
        <end position="878"/>
    </location>
</feature>
<dbReference type="Pfam" id="PF00175">
    <property type="entry name" value="NAD_binding_1"/>
    <property type="match status" value="1"/>
</dbReference>
<comment type="caution">
    <text evidence="12">The sequence shown here is derived from an EMBL/GenBank/DDBJ whole genome shotgun (WGS) entry which is preliminary data.</text>
</comment>
<dbReference type="Gene3D" id="3.10.120.10">
    <property type="entry name" value="Cytochrome b5-like heme/steroid binding domain"/>
    <property type="match status" value="1"/>
</dbReference>
<dbReference type="InterPro" id="IPR017927">
    <property type="entry name" value="FAD-bd_FR_type"/>
</dbReference>
<sequence>MFLLLVSTIYGLSDTGAPATGYRPLNGTGNNIAYPEYGAYLTFYSRYHSSPGFSDGISALPLNRPEAKMVSNTLFGAEPSVQNSDAICDLLAYWGQFVAHDVALTKGNSSDNMPVNVNTCDFVDFGVECGGIVQYNISRALKALRPQGDYTPINFQTSFIDASTVYGPNQAQNNLVRAFSNGLLETWFDPVSGAELLPVVNVNSSEFSVMDSARVTPNTKIFLAGDVRANVHPALQTLHTLFVREHNRRARELYQNNTSMSDEEIYQRARAWVIALVQKITYTQYYPTLIGSSLPTYTGYKEQVDATISADFIGMAYRYGHSAISSEILRLDENGLEDMKGHLLLRDHFFNTAGILTTNGDIESILRGLVSQRDQEADSLMVDDLRKHFTDKPYDLATINVMRGRDFGLPSYNALREANGLAPAMTWSDITSNTAVQQRLASVYSSVWDVDPWVGGLCEDKDPSSGSHVGPLFTTVIANQFTALRDGDRFWYERDGVLTPQEQQQLQSWTLSTVILKNTNISYFPSNAFALYNGPFTQASTVSSSGSQSYVATSDYTIKWSLVGTTAISFTLCGNFQGWMGIGLNPNAVSMLGSDFMIAIPDQTTGVFTVKTYHGYVDQSVPSLSSVYSIDPSTVVDAKSTCGTTQGVTFQRPLAPGGTAQLLSSNSSVYLIFAYGVNYYSLSAPHGPANRGGTQVNFFATSASITSDPSLVDTLLSLELNLVAMHGVVLFTCFAVVFPTGIFIIRYMKLNKNSLAIHKTLMSMGVYTSEITMLALSLGVRSKFGYTHVKFGIAMFCVLTTTAFLGNQSTRLKTIRNINRRHLKLAHRIMGACAMCLGYITAAFGVLDISAYNSSFEGMLIYIYLACIAFVVAVFFFVGESGIFNRIWAEKAAAQQSQPRGYYWSEIIQRIENGENWIIIGSCVYDVTEFRFKHPGGMELLDEAVGTDATRSFFGTVAPLPKALNVVAESSDTVQKSATVTPLVKSRPRAKSSSFKAPKEKVPKFLIPAHSSFAIQQLHSMFVGRILDYIPTYEKQLLKRLPNELSITSSTHGKKAMTNSAFSVASSSVSMEDRYFFISKYLSEMEIKTADANPGIFPSHYINLRVMAKFLVTGPNAKCPVYKFRLHFETPELQINFLPGDHIIVMHRILNEKSNEEKLLQCISRKYTPIKVSNQGYMELVIKIYKDGALTPHLGQLSVGDKVRVRGYFEGQKVLGPAVPSYPPYETVLLLCAGSGITPMLLLIDYFIKASVSVKPPKILLLTQNSTVDDIIMESEINDIMSRNMDILHVVNYLSNPPPNWRGGVKGRITPEDIEKLNLFTENVQNYGIFISGPPGFQDGLKKYFVSRKNMDPERVFVL</sequence>
<dbReference type="Pfam" id="PF00970">
    <property type="entry name" value="FAD_binding_6"/>
    <property type="match status" value="1"/>
</dbReference>
<dbReference type="Gene3D" id="1.10.640.10">
    <property type="entry name" value="Haem peroxidase domain superfamily, animal type"/>
    <property type="match status" value="1"/>
</dbReference>
<name>A0AAD5Y6I4_9FUNG</name>
<dbReference type="CDD" id="cd09631">
    <property type="entry name" value="DOMON_DOH"/>
    <property type="match status" value="1"/>
</dbReference>
<feature type="domain" description="Cytochrome b5 heme-binding" evidence="9">
    <location>
        <begin position="899"/>
        <end position="1027"/>
    </location>
</feature>
<accession>A0AAD5Y6I4</accession>
<dbReference type="InterPro" id="IPR045266">
    <property type="entry name" value="DOH_DOMON"/>
</dbReference>
<feature type="transmembrane region" description="Helical" evidence="7">
    <location>
        <begin position="760"/>
        <end position="780"/>
    </location>
</feature>
<evidence type="ECO:0000256" key="6">
    <source>
        <dbReference type="PIRSR" id="PIRSR619791-2"/>
    </source>
</evidence>
<gene>
    <name evidence="12" type="ORF">HK103_006026</name>
</gene>
<dbReference type="SUPFAM" id="SSF55856">
    <property type="entry name" value="Cytochrome b5-like heme/steroid binding domain"/>
    <property type="match status" value="1"/>
</dbReference>
<dbReference type="InterPro" id="IPR001433">
    <property type="entry name" value="OxRdtase_FAD/NAD-bd"/>
</dbReference>
<dbReference type="PROSITE" id="PS50292">
    <property type="entry name" value="PEROXIDASE_3"/>
    <property type="match status" value="1"/>
</dbReference>